<evidence type="ECO:0000256" key="1">
    <source>
        <dbReference type="SAM" id="SignalP"/>
    </source>
</evidence>
<dbReference type="AlphaFoldDB" id="A0AA35W8A6"/>
<evidence type="ECO:0000313" key="3">
    <source>
        <dbReference type="Proteomes" id="UP001174909"/>
    </source>
</evidence>
<feature type="chain" id="PRO_5041361117" evidence="1">
    <location>
        <begin position="24"/>
        <end position="345"/>
    </location>
</feature>
<keyword evidence="3" id="KW-1185">Reference proteome</keyword>
<evidence type="ECO:0000313" key="2">
    <source>
        <dbReference type="EMBL" id="CAI8010989.1"/>
    </source>
</evidence>
<organism evidence="2 3">
    <name type="scientific">Geodia barretti</name>
    <name type="common">Barrett's horny sponge</name>
    <dbReference type="NCBI Taxonomy" id="519541"/>
    <lineage>
        <taxon>Eukaryota</taxon>
        <taxon>Metazoa</taxon>
        <taxon>Porifera</taxon>
        <taxon>Demospongiae</taxon>
        <taxon>Heteroscleromorpha</taxon>
        <taxon>Tetractinellida</taxon>
        <taxon>Astrophorina</taxon>
        <taxon>Geodiidae</taxon>
        <taxon>Geodia</taxon>
    </lineage>
</organism>
<name>A0AA35W8A6_GEOBA</name>
<feature type="signal peptide" evidence="1">
    <location>
        <begin position="1"/>
        <end position="23"/>
    </location>
</feature>
<dbReference type="EMBL" id="CASHTH010001074">
    <property type="protein sequence ID" value="CAI8010989.1"/>
    <property type="molecule type" value="Genomic_DNA"/>
</dbReference>
<keyword evidence="1" id="KW-0732">Signal</keyword>
<gene>
    <name evidence="2" type="ORF">GBAR_LOCUS7146</name>
</gene>
<comment type="caution">
    <text evidence="2">The sequence shown here is derived from an EMBL/GenBank/DDBJ whole genome shotgun (WGS) entry which is preliminary data.</text>
</comment>
<sequence length="345" mass="37813">MAGAIQLVVLCALLLPCVDVSLAQVNATQMAVAVYETLSPFMTEMRESLAAVKTEMREGLAAVKTEMAAVKTETREEELEALNTIDLKLDLLDAKQDTLDAKQDTLDAKQDTLDAKQDTSAENHVTLIESQLTSVNASIGNELRMVKRLLSKNDTAACETSEVDTHPEDLLQTLLNSQSELELRVLSNITKELEMSAEYHVTAFESTLASGLSSWMLLKVLSNNTKELRRSAEIHVTAIESQLTLVDAGIRNELRKIESQISKNSTGPERVELEIFSNEDVLETLVSVNTSISGQVRHINEGLEHISSSVDSVIVGLQECVVGGGQNYSRQPLEECKEVGDVWPT</sequence>
<reference evidence="2" key="1">
    <citation type="submission" date="2023-03" db="EMBL/GenBank/DDBJ databases">
        <authorList>
            <person name="Steffen K."/>
            <person name="Cardenas P."/>
        </authorList>
    </citation>
    <scope>NUCLEOTIDE SEQUENCE</scope>
</reference>
<protein>
    <submittedName>
        <fullName evidence="2">Uncharacterized protein</fullName>
    </submittedName>
</protein>
<dbReference type="Proteomes" id="UP001174909">
    <property type="component" value="Unassembled WGS sequence"/>
</dbReference>
<accession>A0AA35W8A6</accession>
<proteinExistence type="predicted"/>